<dbReference type="CDD" id="cd00054">
    <property type="entry name" value="EGF_CA"/>
    <property type="match status" value="1"/>
</dbReference>
<evidence type="ECO:0000256" key="6">
    <source>
        <dbReference type="PROSITE-ProRule" id="PRU00302"/>
    </source>
</evidence>
<dbReference type="InterPro" id="IPR024731">
    <property type="entry name" value="NELL2-like_EGF"/>
</dbReference>
<dbReference type="SUPFAM" id="SSF57535">
    <property type="entry name" value="Complement control module/SCR domain"/>
    <property type="match status" value="1"/>
</dbReference>
<dbReference type="InterPro" id="IPR043504">
    <property type="entry name" value="Peptidase_S1_PA_chymotrypsin"/>
</dbReference>
<comment type="caution">
    <text evidence="5">Lacks conserved residue(s) required for the propagation of feature annotation.</text>
</comment>
<evidence type="ECO:0000256" key="7">
    <source>
        <dbReference type="SAM" id="SignalP"/>
    </source>
</evidence>
<keyword evidence="2 7" id="KW-0732">Signal</keyword>
<evidence type="ECO:0000256" key="5">
    <source>
        <dbReference type="PROSITE-ProRule" id="PRU00076"/>
    </source>
</evidence>
<dbReference type="PROSITE" id="PS50923">
    <property type="entry name" value="SUSHI"/>
    <property type="match status" value="1"/>
</dbReference>
<dbReference type="GeneID" id="100204772"/>
<dbReference type="PROSITE" id="PS50240">
    <property type="entry name" value="TRYPSIN_DOM"/>
    <property type="match status" value="1"/>
</dbReference>
<dbReference type="InterPro" id="IPR018097">
    <property type="entry name" value="EGF_Ca-bd_CS"/>
</dbReference>
<sequence length="414" mass="46872">MLKYYIISTSILILAPMKGILTQCPTKQTLENGYIFHISPNLVRYSCKKGYEIYGPYYHKCNKTTHLWKPDAKTACHDLNECTAYKLGFPCHQNALCENTIGSFNCYCRHGYIGNGKHCDRINASNFDHFLNDAKECGIASDHKNISNYRVRRIIGGQDSSPGQWPWIVLIIVNKEPATIFSGVLVKPDMVLTLASLLHDPFGKRIDAEDIFVSLGENDRNKPENNEQQFQIQTGDIYLHPEFNRTILNNDIAVIKLPTKAKITPYVTPICLAQPKVIRKLETINSLATITGWGVRTPRKLNDIGLNIKTLFSGVLQHAELPIVNNQKCRNGTPYYFNIKTMLCAGTSKNENAPCFGDGGSPLMMKNPETKRWFLIGLFSWSEGCAQPRSYSYFTAVAKYRHWISEIAYKNTVK</sequence>
<reference evidence="12" key="2">
    <citation type="submission" date="2025-08" db="UniProtKB">
        <authorList>
            <consortium name="RefSeq"/>
        </authorList>
    </citation>
    <scope>IDENTIFICATION</scope>
</reference>
<feature type="domain" description="Sushi" evidence="10">
    <location>
        <begin position="22"/>
        <end position="78"/>
    </location>
</feature>
<dbReference type="Proteomes" id="UP001652625">
    <property type="component" value="Chromosome 02"/>
</dbReference>
<dbReference type="Pfam" id="PF00089">
    <property type="entry name" value="Trypsin"/>
    <property type="match status" value="1"/>
</dbReference>
<organism evidence="11 12">
    <name type="scientific">Hydra vulgaris</name>
    <name type="common">Hydra</name>
    <name type="synonym">Hydra attenuata</name>
    <dbReference type="NCBI Taxonomy" id="6087"/>
    <lineage>
        <taxon>Eukaryota</taxon>
        <taxon>Metazoa</taxon>
        <taxon>Cnidaria</taxon>
        <taxon>Hydrozoa</taxon>
        <taxon>Hydroidolina</taxon>
        <taxon>Anthoathecata</taxon>
        <taxon>Aplanulata</taxon>
        <taxon>Hydridae</taxon>
        <taxon>Hydra</taxon>
    </lineage>
</organism>
<dbReference type="InterPro" id="IPR000436">
    <property type="entry name" value="Sushi_SCR_CCP_dom"/>
</dbReference>
<feature type="domain" description="Peptidase S1" evidence="9">
    <location>
        <begin position="154"/>
        <end position="409"/>
    </location>
</feature>
<comment type="similarity">
    <text evidence="4">Belongs to the peptidase S1 family. CLIP subfamily.</text>
</comment>
<keyword evidence="6" id="KW-0768">Sushi</keyword>
<name>A0ABM4BDI1_HYDVU</name>
<dbReference type="InterPro" id="IPR051487">
    <property type="entry name" value="Ser/Thr_Proteases_Immune/Dev"/>
</dbReference>
<keyword evidence="3" id="KW-1015">Disulfide bond</keyword>
<dbReference type="InterPro" id="IPR001314">
    <property type="entry name" value="Peptidase_S1A"/>
</dbReference>
<dbReference type="InterPro" id="IPR001881">
    <property type="entry name" value="EGF-like_Ca-bd_dom"/>
</dbReference>
<evidence type="ECO:0000256" key="1">
    <source>
        <dbReference type="ARBA" id="ARBA00022536"/>
    </source>
</evidence>
<evidence type="ECO:0000256" key="4">
    <source>
        <dbReference type="ARBA" id="ARBA00024195"/>
    </source>
</evidence>
<dbReference type="CDD" id="cd00190">
    <property type="entry name" value="Tryp_SPc"/>
    <property type="match status" value="1"/>
</dbReference>
<dbReference type="SMART" id="SM00181">
    <property type="entry name" value="EGF"/>
    <property type="match status" value="1"/>
</dbReference>
<evidence type="ECO:0000313" key="11">
    <source>
        <dbReference type="Proteomes" id="UP001652625"/>
    </source>
</evidence>
<dbReference type="SUPFAM" id="SSF57196">
    <property type="entry name" value="EGF/Laminin"/>
    <property type="match status" value="1"/>
</dbReference>
<dbReference type="Gene3D" id="2.10.25.10">
    <property type="entry name" value="Laminin"/>
    <property type="match status" value="1"/>
</dbReference>
<evidence type="ECO:0000256" key="2">
    <source>
        <dbReference type="ARBA" id="ARBA00022729"/>
    </source>
</evidence>
<feature type="chain" id="PRO_5045553700" evidence="7">
    <location>
        <begin position="23"/>
        <end position="414"/>
    </location>
</feature>
<dbReference type="SMART" id="SM00179">
    <property type="entry name" value="EGF_CA"/>
    <property type="match status" value="1"/>
</dbReference>
<dbReference type="InterPro" id="IPR000742">
    <property type="entry name" value="EGF"/>
</dbReference>
<feature type="domain" description="EGF-like" evidence="8">
    <location>
        <begin position="78"/>
        <end position="120"/>
    </location>
</feature>
<gene>
    <name evidence="12" type="primary">LOC100204772</name>
</gene>
<reference evidence="11" key="1">
    <citation type="submission" date="2025-05" db="UniProtKB">
        <authorList>
            <consortium name="RefSeq"/>
        </authorList>
    </citation>
    <scope>NUCLEOTIDE SEQUENCE [LARGE SCALE GENOMIC DNA]</scope>
</reference>
<dbReference type="PANTHER" id="PTHR24256">
    <property type="entry name" value="TRYPTASE-RELATED"/>
    <property type="match status" value="1"/>
</dbReference>
<dbReference type="PROSITE" id="PS01186">
    <property type="entry name" value="EGF_2"/>
    <property type="match status" value="1"/>
</dbReference>
<proteinExistence type="inferred from homology"/>
<protein>
    <submittedName>
        <fullName evidence="12">Prothrombin</fullName>
    </submittedName>
</protein>
<dbReference type="Pfam" id="PF12947">
    <property type="entry name" value="EGF_3"/>
    <property type="match status" value="1"/>
</dbReference>
<evidence type="ECO:0000259" key="10">
    <source>
        <dbReference type="PROSITE" id="PS50923"/>
    </source>
</evidence>
<dbReference type="InterPro" id="IPR001254">
    <property type="entry name" value="Trypsin_dom"/>
</dbReference>
<keyword evidence="1 5" id="KW-0245">EGF-like domain</keyword>
<dbReference type="SMART" id="SM00020">
    <property type="entry name" value="Tryp_SPc"/>
    <property type="match status" value="1"/>
</dbReference>
<dbReference type="PROSITE" id="PS50026">
    <property type="entry name" value="EGF_3"/>
    <property type="match status" value="1"/>
</dbReference>
<dbReference type="InterPro" id="IPR035976">
    <property type="entry name" value="Sushi/SCR/CCP_sf"/>
</dbReference>
<dbReference type="PROSITE" id="PS00010">
    <property type="entry name" value="ASX_HYDROXYL"/>
    <property type="match status" value="1"/>
</dbReference>
<dbReference type="InterPro" id="IPR000152">
    <property type="entry name" value="EGF-type_Asp/Asn_hydroxyl_site"/>
</dbReference>
<evidence type="ECO:0000256" key="3">
    <source>
        <dbReference type="ARBA" id="ARBA00023157"/>
    </source>
</evidence>
<accession>A0ABM4BDI1</accession>
<feature type="signal peptide" evidence="7">
    <location>
        <begin position="1"/>
        <end position="22"/>
    </location>
</feature>
<evidence type="ECO:0000259" key="9">
    <source>
        <dbReference type="PROSITE" id="PS50240"/>
    </source>
</evidence>
<dbReference type="PROSITE" id="PS01187">
    <property type="entry name" value="EGF_CA"/>
    <property type="match status" value="1"/>
</dbReference>
<dbReference type="InterPro" id="IPR009003">
    <property type="entry name" value="Peptidase_S1_PA"/>
</dbReference>
<dbReference type="RefSeq" id="XP_065647000.1">
    <property type="nucleotide sequence ID" value="XM_065790928.1"/>
</dbReference>
<evidence type="ECO:0000313" key="12">
    <source>
        <dbReference type="RefSeq" id="XP_065647000.1"/>
    </source>
</evidence>
<keyword evidence="11" id="KW-1185">Reference proteome</keyword>
<dbReference type="PRINTS" id="PR00722">
    <property type="entry name" value="CHYMOTRYPSIN"/>
</dbReference>
<dbReference type="Gene3D" id="2.40.10.10">
    <property type="entry name" value="Trypsin-like serine proteases"/>
    <property type="match status" value="2"/>
</dbReference>
<dbReference type="SUPFAM" id="SSF50494">
    <property type="entry name" value="Trypsin-like serine proteases"/>
    <property type="match status" value="1"/>
</dbReference>
<evidence type="ECO:0000259" key="8">
    <source>
        <dbReference type="PROSITE" id="PS50026"/>
    </source>
</evidence>